<dbReference type="RefSeq" id="WP_015749070.1">
    <property type="nucleotide sequence ID" value="NC_013235.1"/>
</dbReference>
<reference evidence="3 4" key="2">
    <citation type="journal article" date="2010" name="Stand. Genomic Sci.">
        <title>Complete genome sequence of Nakamurella multipartita type strain (Y-104).</title>
        <authorList>
            <person name="Tice H."/>
            <person name="Mayilraj S."/>
            <person name="Sims D."/>
            <person name="Lapidus A."/>
            <person name="Nolan M."/>
            <person name="Lucas S."/>
            <person name="Glavina Del Rio T."/>
            <person name="Copeland A."/>
            <person name="Cheng J.F."/>
            <person name="Meincke L."/>
            <person name="Bruce D."/>
            <person name="Goodwin L."/>
            <person name="Pitluck S."/>
            <person name="Ivanova N."/>
            <person name="Mavromatis K."/>
            <person name="Ovchinnikova G."/>
            <person name="Pati A."/>
            <person name="Chen A."/>
            <person name="Palaniappan K."/>
            <person name="Land M."/>
            <person name="Hauser L."/>
            <person name="Chang Y.J."/>
            <person name="Jeffries C.D."/>
            <person name="Detter J.C."/>
            <person name="Brettin T."/>
            <person name="Rohde M."/>
            <person name="Goker M."/>
            <person name="Bristow J."/>
            <person name="Eisen J.A."/>
            <person name="Markowitz V."/>
            <person name="Hugenholtz P."/>
            <person name="Kyrpides N.C."/>
            <person name="Klenk H.P."/>
            <person name="Chen F."/>
        </authorList>
    </citation>
    <scope>NUCLEOTIDE SEQUENCE [LARGE SCALE GENOMIC DNA]</scope>
    <source>
        <strain evidence="4">ATCC 700099 / DSM 44233 / CIP 104796 / JCM 9543 / NBRC 105858 / Y-104</strain>
    </source>
</reference>
<dbReference type="KEGG" id="nml:Namu_3952"/>
<dbReference type="InParanoid" id="C8XH13"/>
<dbReference type="PRINTS" id="PR01438">
    <property type="entry name" value="UNVRSLSTRESS"/>
</dbReference>
<dbReference type="PANTHER" id="PTHR46268:SF6">
    <property type="entry name" value="UNIVERSAL STRESS PROTEIN UP12"/>
    <property type="match status" value="1"/>
</dbReference>
<dbReference type="InterPro" id="IPR006016">
    <property type="entry name" value="UspA"/>
</dbReference>
<evidence type="ECO:0000313" key="4">
    <source>
        <dbReference type="Proteomes" id="UP000002218"/>
    </source>
</evidence>
<gene>
    <name evidence="3" type="ordered locus">Namu_3952</name>
</gene>
<dbReference type="AlphaFoldDB" id="C8XH13"/>
<name>C8XH13_NAKMY</name>
<evidence type="ECO:0000259" key="2">
    <source>
        <dbReference type="Pfam" id="PF00582"/>
    </source>
</evidence>
<dbReference type="Pfam" id="PF00582">
    <property type="entry name" value="Usp"/>
    <property type="match status" value="1"/>
</dbReference>
<dbReference type="PANTHER" id="PTHR46268">
    <property type="entry name" value="STRESS RESPONSE PROTEIN NHAX"/>
    <property type="match status" value="1"/>
</dbReference>
<dbReference type="InterPro" id="IPR006015">
    <property type="entry name" value="Universal_stress_UspA"/>
</dbReference>
<accession>C8XH13</accession>
<sequence length="166" mass="17482">MKDYRTIIVGTDGSALAEPTVGRAAWLAKHDDADLVIVCAYAQLSRRTEAKNVATLGGDSRTGQVLGREAASVALAEAMRVATAERATVAAALLIDGDPSTALVVTAEDRSADLIVLGALHDRSLADRVLGWTATEVTKRARCDVLIVRPEYDQGDLAVPEDAPAE</sequence>
<comment type="similarity">
    <text evidence="1">Belongs to the universal stress protein A family.</text>
</comment>
<proteinExistence type="inferred from homology"/>
<dbReference type="Gene3D" id="3.40.50.620">
    <property type="entry name" value="HUPs"/>
    <property type="match status" value="1"/>
</dbReference>
<reference evidence="4" key="1">
    <citation type="submission" date="2009-09" db="EMBL/GenBank/DDBJ databases">
        <title>The complete genome of Nakamurella multipartita DSM 44233.</title>
        <authorList>
            <consortium name="US DOE Joint Genome Institute (JGI-PGF)"/>
            <person name="Lucas S."/>
            <person name="Copeland A."/>
            <person name="Lapidus A."/>
            <person name="Glavina del Rio T."/>
            <person name="Dalin E."/>
            <person name="Tice H."/>
            <person name="Bruce D."/>
            <person name="Goodwin L."/>
            <person name="Pitluck S."/>
            <person name="Kyrpides N."/>
            <person name="Mavromatis K."/>
            <person name="Ivanova N."/>
            <person name="Ovchinnikova G."/>
            <person name="Sims D."/>
            <person name="Meincke L."/>
            <person name="Brettin T."/>
            <person name="Detter J.C."/>
            <person name="Han C."/>
            <person name="Larimer F."/>
            <person name="Land M."/>
            <person name="Hauser L."/>
            <person name="Markowitz V."/>
            <person name="Cheng J.-F."/>
            <person name="Hugenholtz P."/>
            <person name="Woyke T."/>
            <person name="Wu D."/>
            <person name="Klenk H.-P."/>
            <person name="Eisen J.A."/>
        </authorList>
    </citation>
    <scope>NUCLEOTIDE SEQUENCE [LARGE SCALE GENOMIC DNA]</scope>
    <source>
        <strain evidence="4">ATCC 700099 / DSM 44233 / CIP 104796 / JCM 9543 / NBRC 105858 / Y-104</strain>
    </source>
</reference>
<organism evidence="3 4">
    <name type="scientific">Nakamurella multipartita (strain ATCC 700099 / DSM 44233 / CIP 104796 / JCM 9543 / NBRC 105858 / Y-104)</name>
    <name type="common">Microsphaera multipartita</name>
    <dbReference type="NCBI Taxonomy" id="479431"/>
    <lineage>
        <taxon>Bacteria</taxon>
        <taxon>Bacillati</taxon>
        <taxon>Actinomycetota</taxon>
        <taxon>Actinomycetes</taxon>
        <taxon>Nakamurellales</taxon>
        <taxon>Nakamurellaceae</taxon>
        <taxon>Nakamurella</taxon>
    </lineage>
</organism>
<dbReference type="InterPro" id="IPR014729">
    <property type="entry name" value="Rossmann-like_a/b/a_fold"/>
</dbReference>
<dbReference type="CDD" id="cd00293">
    <property type="entry name" value="USP-like"/>
    <property type="match status" value="1"/>
</dbReference>
<keyword evidence="4" id="KW-1185">Reference proteome</keyword>
<dbReference type="FunCoup" id="C8XH13">
    <property type="interactions" value="2"/>
</dbReference>
<evidence type="ECO:0000313" key="3">
    <source>
        <dbReference type="EMBL" id="ACV80244.1"/>
    </source>
</evidence>
<dbReference type="eggNOG" id="COG0589">
    <property type="taxonomic scope" value="Bacteria"/>
</dbReference>
<evidence type="ECO:0000256" key="1">
    <source>
        <dbReference type="ARBA" id="ARBA00008791"/>
    </source>
</evidence>
<dbReference type="Proteomes" id="UP000002218">
    <property type="component" value="Chromosome"/>
</dbReference>
<protein>
    <submittedName>
        <fullName evidence="3">UspA domain protein</fullName>
    </submittedName>
</protein>
<dbReference type="SUPFAM" id="SSF52402">
    <property type="entry name" value="Adenine nucleotide alpha hydrolases-like"/>
    <property type="match status" value="1"/>
</dbReference>
<dbReference type="HOGENOM" id="CLU_049301_16_4_11"/>
<dbReference type="EMBL" id="CP001737">
    <property type="protein sequence ID" value="ACV80244.1"/>
    <property type="molecule type" value="Genomic_DNA"/>
</dbReference>
<feature type="domain" description="UspA" evidence="2">
    <location>
        <begin position="4"/>
        <end position="149"/>
    </location>
</feature>
<dbReference type="STRING" id="479431.Namu_3952"/>